<feature type="signal peptide" evidence="1">
    <location>
        <begin position="1"/>
        <end position="27"/>
    </location>
</feature>
<reference evidence="2" key="1">
    <citation type="submission" date="2020-10" db="EMBL/GenBank/DDBJ databases">
        <authorList>
            <person name="Gilroy R."/>
        </authorList>
    </citation>
    <scope>NUCLEOTIDE SEQUENCE</scope>
    <source>
        <strain evidence="2">CHK186-9395</strain>
    </source>
</reference>
<dbReference type="Proteomes" id="UP000886861">
    <property type="component" value="Unassembled WGS sequence"/>
</dbReference>
<dbReference type="EMBL" id="DVOJ01000003">
    <property type="protein sequence ID" value="HIV01019.1"/>
    <property type="molecule type" value="Genomic_DNA"/>
</dbReference>
<keyword evidence="1" id="KW-0732">Signal</keyword>
<proteinExistence type="predicted"/>
<protein>
    <submittedName>
        <fullName evidence="2">Uncharacterized protein</fullName>
    </submittedName>
</protein>
<feature type="chain" id="PRO_5038606467" evidence="1">
    <location>
        <begin position="28"/>
        <end position="207"/>
    </location>
</feature>
<evidence type="ECO:0000256" key="1">
    <source>
        <dbReference type="SAM" id="SignalP"/>
    </source>
</evidence>
<evidence type="ECO:0000313" key="2">
    <source>
        <dbReference type="EMBL" id="HIV01019.1"/>
    </source>
</evidence>
<accession>A0A9D1NDC0</accession>
<gene>
    <name evidence="2" type="ORF">IAA62_00435</name>
</gene>
<sequence>MKKKFKLFTTIGSLALAVCMMTVGILAATQVSLSVTSNVSFSTDKVYVDVTGEVAYSTNASTRAKKAFTGKNYSTLTAPAGNMTLTAGEGTPTISGTEAQFGNIAFYEKENDTIVYTFTITNAGSNTCYVKIDIPAYVSEVTADNVTITTTCVKGEEPIAYDGKAALATNETMKLTYTLTLTDVSHSVDGFDNVDFTFTMQSEAFSG</sequence>
<name>A0A9D1NDC0_9FIRM</name>
<comment type="caution">
    <text evidence="2">The sequence shown here is derived from an EMBL/GenBank/DDBJ whole genome shotgun (WGS) entry which is preliminary data.</text>
</comment>
<organism evidence="2 3">
    <name type="scientific">Candidatus Caccopulliclostridium gallistercoris</name>
    <dbReference type="NCBI Taxonomy" id="2840719"/>
    <lineage>
        <taxon>Bacteria</taxon>
        <taxon>Bacillati</taxon>
        <taxon>Bacillota</taxon>
        <taxon>Clostridia</taxon>
        <taxon>Candidatus Caccopulliclostridium</taxon>
    </lineage>
</organism>
<reference evidence="2" key="2">
    <citation type="journal article" date="2021" name="PeerJ">
        <title>Extensive microbial diversity within the chicken gut microbiome revealed by metagenomics and culture.</title>
        <authorList>
            <person name="Gilroy R."/>
            <person name="Ravi A."/>
            <person name="Getino M."/>
            <person name="Pursley I."/>
            <person name="Horton D.L."/>
            <person name="Alikhan N.F."/>
            <person name="Baker D."/>
            <person name="Gharbi K."/>
            <person name="Hall N."/>
            <person name="Watson M."/>
            <person name="Adriaenssens E.M."/>
            <person name="Foster-Nyarko E."/>
            <person name="Jarju S."/>
            <person name="Secka A."/>
            <person name="Antonio M."/>
            <person name="Oren A."/>
            <person name="Chaudhuri R.R."/>
            <person name="La Ragione R."/>
            <person name="Hildebrand F."/>
            <person name="Pallen M.J."/>
        </authorList>
    </citation>
    <scope>NUCLEOTIDE SEQUENCE</scope>
    <source>
        <strain evidence="2">CHK186-9395</strain>
    </source>
</reference>
<evidence type="ECO:0000313" key="3">
    <source>
        <dbReference type="Proteomes" id="UP000886861"/>
    </source>
</evidence>
<dbReference type="AlphaFoldDB" id="A0A9D1NDC0"/>